<evidence type="ECO:0000313" key="2">
    <source>
        <dbReference type="EMBL" id="TLX44773.1"/>
    </source>
</evidence>
<organism evidence="2 3">
    <name type="scientific">Xanthobacter autotrophicus</name>
    <dbReference type="NCBI Taxonomy" id="280"/>
    <lineage>
        <taxon>Bacteria</taxon>
        <taxon>Pseudomonadati</taxon>
        <taxon>Pseudomonadota</taxon>
        <taxon>Alphaproteobacteria</taxon>
        <taxon>Hyphomicrobiales</taxon>
        <taxon>Xanthobacteraceae</taxon>
        <taxon>Xanthobacter</taxon>
    </lineage>
</organism>
<reference evidence="2 3" key="1">
    <citation type="submission" date="2019-05" db="EMBL/GenBank/DDBJ databases">
        <authorList>
            <person name="Zhou X."/>
        </authorList>
    </citation>
    <scope>NUCLEOTIDE SEQUENCE [LARGE SCALE GENOMIC DNA]</scope>
    <source>
        <strain evidence="2 3">DSM 432</strain>
    </source>
</reference>
<evidence type="ECO:0000256" key="1">
    <source>
        <dbReference type="SAM" id="MobiDB-lite"/>
    </source>
</evidence>
<dbReference type="AlphaFoldDB" id="A0A6C1KY31"/>
<gene>
    <name evidence="2" type="ORF">FBQ73_01615</name>
</gene>
<dbReference type="RefSeq" id="WP_138397774.1">
    <property type="nucleotide sequence ID" value="NZ_JBAFVI010000009.1"/>
</dbReference>
<dbReference type="GeneID" id="95772157"/>
<evidence type="ECO:0000313" key="3">
    <source>
        <dbReference type="Proteomes" id="UP000305131"/>
    </source>
</evidence>
<dbReference type="EMBL" id="VAUP01000004">
    <property type="protein sequence ID" value="TLX44773.1"/>
    <property type="molecule type" value="Genomic_DNA"/>
</dbReference>
<proteinExistence type="predicted"/>
<protein>
    <submittedName>
        <fullName evidence="2">Uncharacterized protein</fullName>
    </submittedName>
</protein>
<comment type="caution">
    <text evidence="2">The sequence shown here is derived from an EMBL/GenBank/DDBJ whole genome shotgun (WGS) entry which is preliminary data.</text>
</comment>
<sequence>MLRVLALVLASFRGLAFRRVLAVMVSLCLVVGSLEASFAACVSDETAGAVSHPSASALMAVAGEPDAGAPDASVIEPAPAETQSPAKSQTSVLHDCHGCHVAVMPAHSASLGQRLAVVSADVTEPSVLGRTVPTDLRPPRA</sequence>
<feature type="region of interest" description="Disordered" evidence="1">
    <location>
        <begin position="68"/>
        <end position="89"/>
    </location>
</feature>
<accession>A0A6C1KY31</accession>
<name>A0A6C1KY31_XANAU</name>
<dbReference type="Proteomes" id="UP000305131">
    <property type="component" value="Unassembled WGS sequence"/>
</dbReference>